<dbReference type="Proteomes" id="UP001202922">
    <property type="component" value="Unassembled WGS sequence"/>
</dbReference>
<dbReference type="Pfam" id="PF01551">
    <property type="entry name" value="Peptidase_M23"/>
    <property type="match status" value="1"/>
</dbReference>
<feature type="domain" description="M23ase beta-sheet core" evidence="2">
    <location>
        <begin position="82"/>
        <end position="175"/>
    </location>
</feature>
<evidence type="ECO:0000256" key="1">
    <source>
        <dbReference type="ARBA" id="ARBA00022729"/>
    </source>
</evidence>
<gene>
    <name evidence="3" type="ORF">L0M17_13485</name>
</gene>
<evidence type="ECO:0000259" key="2">
    <source>
        <dbReference type="Pfam" id="PF01551"/>
    </source>
</evidence>
<dbReference type="EMBL" id="JAKZBV010000001">
    <property type="protein sequence ID" value="MCH6470977.1"/>
    <property type="molecule type" value="Genomic_DNA"/>
</dbReference>
<dbReference type="InterPro" id="IPR011055">
    <property type="entry name" value="Dup_hybrid_motif"/>
</dbReference>
<keyword evidence="1" id="KW-0732">Signal</keyword>
<dbReference type="SUPFAM" id="SSF51261">
    <property type="entry name" value="Duplicated hybrid motif"/>
    <property type="match status" value="1"/>
</dbReference>
<comment type="caution">
    <text evidence="3">The sequence shown here is derived from an EMBL/GenBank/DDBJ whole genome shotgun (WGS) entry which is preliminary data.</text>
</comment>
<dbReference type="RefSeq" id="WP_241054540.1">
    <property type="nucleotide sequence ID" value="NZ_JAKZBV010000001.1"/>
</dbReference>
<evidence type="ECO:0000313" key="3">
    <source>
        <dbReference type="EMBL" id="MCH6470977.1"/>
    </source>
</evidence>
<organism evidence="3 4">
    <name type="scientific">Sinomonas terrae</name>
    <dbReference type="NCBI Taxonomy" id="2908838"/>
    <lineage>
        <taxon>Bacteria</taxon>
        <taxon>Bacillati</taxon>
        <taxon>Actinomycetota</taxon>
        <taxon>Actinomycetes</taxon>
        <taxon>Micrococcales</taxon>
        <taxon>Micrococcaceae</taxon>
        <taxon>Sinomonas</taxon>
    </lineage>
</organism>
<name>A0ABS9U2Q8_9MICC</name>
<dbReference type="Gene3D" id="2.70.70.10">
    <property type="entry name" value="Glucose Permease (Domain IIA)"/>
    <property type="match status" value="1"/>
</dbReference>
<accession>A0ABS9U2Q8</accession>
<reference evidence="3 4" key="1">
    <citation type="submission" date="2022-03" db="EMBL/GenBank/DDBJ databases">
        <title>Sinomonas sp. isolated from a soil.</title>
        <authorList>
            <person name="Han J."/>
            <person name="Kim D.-U."/>
        </authorList>
    </citation>
    <scope>NUCLEOTIDE SEQUENCE [LARGE SCALE GENOMIC DNA]</scope>
    <source>
        <strain evidence="3 4">5-5</strain>
    </source>
</reference>
<dbReference type="InterPro" id="IPR016047">
    <property type="entry name" value="M23ase_b-sheet_dom"/>
</dbReference>
<evidence type="ECO:0000313" key="4">
    <source>
        <dbReference type="Proteomes" id="UP001202922"/>
    </source>
</evidence>
<dbReference type="InterPro" id="IPR050570">
    <property type="entry name" value="Cell_wall_metabolism_enzyme"/>
</dbReference>
<dbReference type="PANTHER" id="PTHR21666">
    <property type="entry name" value="PEPTIDASE-RELATED"/>
    <property type="match status" value="1"/>
</dbReference>
<protein>
    <submittedName>
        <fullName evidence="3">M23 family metallopeptidase</fullName>
    </submittedName>
</protein>
<sequence>MVRILRRARLAVALLLVVPVLAVALLGVPVLGVPLLGYAAQHPAVPVALVEPAPARGWLWPLEPRPAVVRAFDPPARPWLSGHRGVDLSAAPGQGLFAPHDGVVAFAGWVVDRPVLTLDHGDGLRSSFEPAETDLDVGAQVSAGQQIGRIAVVPLHCEGACLHWGVRKDDEYISPLSLVMDTRPSILLPWRDP</sequence>
<dbReference type="PANTHER" id="PTHR21666:SF289">
    <property type="entry name" value="L-ALA--D-GLU ENDOPEPTIDASE"/>
    <property type="match status" value="1"/>
</dbReference>
<keyword evidence="4" id="KW-1185">Reference proteome</keyword>
<dbReference type="CDD" id="cd12797">
    <property type="entry name" value="M23_peptidase"/>
    <property type="match status" value="1"/>
</dbReference>
<proteinExistence type="predicted"/>